<keyword evidence="2" id="KW-1185">Reference proteome</keyword>
<name>A0A084JHA4_9CLOT</name>
<dbReference type="SUPFAM" id="SSF81631">
    <property type="entry name" value="PAP/OAS1 substrate-binding domain"/>
    <property type="match status" value="1"/>
</dbReference>
<keyword evidence="1" id="KW-0548">Nucleotidyltransferase</keyword>
<dbReference type="PIRSF" id="PIRSF000812">
    <property type="entry name" value="AAD"/>
    <property type="match status" value="1"/>
</dbReference>
<comment type="caution">
    <text evidence="1">The sequence shown here is derived from an EMBL/GenBank/DDBJ whole genome shotgun (WGS) entry which is preliminary data.</text>
</comment>
<organism evidence="1 2">
    <name type="scientific">Clostridium sulfidigenes</name>
    <dbReference type="NCBI Taxonomy" id="318464"/>
    <lineage>
        <taxon>Bacteria</taxon>
        <taxon>Bacillati</taxon>
        <taxon>Bacillota</taxon>
        <taxon>Clostridia</taxon>
        <taxon>Eubacteriales</taxon>
        <taxon>Clostridiaceae</taxon>
        <taxon>Clostridium</taxon>
    </lineage>
</organism>
<dbReference type="Gene3D" id="3.30.460.10">
    <property type="entry name" value="Beta Polymerase, domain 2"/>
    <property type="match status" value="1"/>
</dbReference>
<gene>
    <name evidence="1" type="ORF">IO99_02710</name>
</gene>
<keyword evidence="1" id="KW-0808">Transferase</keyword>
<evidence type="ECO:0000313" key="2">
    <source>
        <dbReference type="Proteomes" id="UP000028542"/>
    </source>
</evidence>
<accession>A0A084JHA4</accession>
<sequence length="293" mass="34794">MRTEKEMFDLILGVANRDSRIRAVYMNGSRANPNVKKDIFQDYDIVYVVTETESFIRDEDWVSVFGEPIIFQEPDKLDKMQGRDVDFKNGYTYLMQFTDENRIDLHIQPIEILIKEYGKDKLTVPLLDKDSCLPQIPATTDEDYWVKRPTYGQYFSRCNNFWWVAPYCAKGLWREEILFTIEVMNSYVRQELLTMLSWKVGIQTEFKVSIGKANKHLKEYLDLDVWTRLMSTFNMSDYDSSWNALITTCQLFEEIAPEVGKIFGYEYNYEEAKRSFEFIKHIKELPRDATEIY</sequence>
<dbReference type="STRING" id="318464.IO99_02710"/>
<dbReference type="eggNOG" id="ENOG502Z7S1">
    <property type="taxonomic scope" value="Bacteria"/>
</dbReference>
<dbReference type="SUPFAM" id="SSF81301">
    <property type="entry name" value="Nucleotidyltransferase"/>
    <property type="match status" value="1"/>
</dbReference>
<dbReference type="Pfam" id="PF04439">
    <property type="entry name" value="Adenyl_transf"/>
    <property type="match status" value="1"/>
</dbReference>
<dbReference type="InterPro" id="IPR043519">
    <property type="entry name" value="NT_sf"/>
</dbReference>
<dbReference type="AlphaFoldDB" id="A0A084JHA4"/>
<dbReference type="InterPro" id="IPR007530">
    <property type="entry name" value="Aminoglycoside_adenylylTfrase"/>
</dbReference>
<dbReference type="Proteomes" id="UP000028542">
    <property type="component" value="Unassembled WGS sequence"/>
</dbReference>
<dbReference type="Gene3D" id="1.20.120.330">
    <property type="entry name" value="Nucleotidyltransferases domain 2"/>
    <property type="match status" value="1"/>
</dbReference>
<dbReference type="RefSeq" id="WP_035129857.1">
    <property type="nucleotide sequence ID" value="NZ_JPMD01000003.1"/>
</dbReference>
<proteinExistence type="predicted"/>
<protein>
    <submittedName>
        <fullName evidence="1">Aminoglycoside adenylyltransferase</fullName>
    </submittedName>
</protein>
<evidence type="ECO:0000313" key="1">
    <source>
        <dbReference type="EMBL" id="KEZ88338.1"/>
    </source>
</evidence>
<reference evidence="1 2" key="1">
    <citation type="submission" date="2014-07" db="EMBL/GenBank/DDBJ databases">
        <title>Draft genome of Clostridium sulfidigenes 113A isolated from sediments associated with methane hydrate from Krishna Godavari basin.</title>
        <authorList>
            <person name="Honkalas V.S."/>
            <person name="Dabir A.P."/>
            <person name="Arora P."/>
            <person name="Dhakephalkar P.K."/>
        </authorList>
    </citation>
    <scope>NUCLEOTIDE SEQUENCE [LARGE SCALE GENOMIC DNA]</scope>
    <source>
        <strain evidence="1 2">113A</strain>
    </source>
</reference>
<dbReference type="GO" id="GO:0016779">
    <property type="term" value="F:nucleotidyltransferase activity"/>
    <property type="evidence" value="ECO:0007669"/>
    <property type="project" value="UniProtKB-KW"/>
</dbReference>
<dbReference type="EMBL" id="JPMD01000003">
    <property type="protein sequence ID" value="KEZ88338.1"/>
    <property type="molecule type" value="Genomic_DNA"/>
</dbReference>